<dbReference type="InterPro" id="IPR015422">
    <property type="entry name" value="PyrdxlP-dep_Trfase_small"/>
</dbReference>
<evidence type="ECO:0000313" key="6">
    <source>
        <dbReference type="Proteomes" id="UP000625551"/>
    </source>
</evidence>
<accession>A0ABR7XI22</accession>
<dbReference type="GO" id="GO:0008483">
    <property type="term" value="F:transaminase activity"/>
    <property type="evidence" value="ECO:0007669"/>
    <property type="project" value="UniProtKB-KW"/>
</dbReference>
<comment type="caution">
    <text evidence="5">The sequence shown here is derived from an EMBL/GenBank/DDBJ whole genome shotgun (WGS) entry which is preliminary data.</text>
</comment>
<dbReference type="InterPro" id="IPR015424">
    <property type="entry name" value="PyrdxlP-dep_Trfase"/>
</dbReference>
<dbReference type="EMBL" id="JACXAJ010000005">
    <property type="protein sequence ID" value="MBD1397898.1"/>
    <property type="molecule type" value="Genomic_DNA"/>
</dbReference>
<keyword evidence="5" id="KW-0808">Transferase</keyword>
<feature type="domain" description="Aminotransferase class V" evidence="4">
    <location>
        <begin position="23"/>
        <end position="196"/>
    </location>
</feature>
<organism evidence="5 6">
    <name type="scientific">Pontibacter aquaedesilientis</name>
    <dbReference type="NCBI Taxonomy" id="2766980"/>
    <lineage>
        <taxon>Bacteria</taxon>
        <taxon>Pseudomonadati</taxon>
        <taxon>Bacteroidota</taxon>
        <taxon>Cytophagia</taxon>
        <taxon>Cytophagales</taxon>
        <taxon>Hymenobacteraceae</taxon>
        <taxon>Pontibacter</taxon>
    </lineage>
</organism>
<evidence type="ECO:0000259" key="4">
    <source>
        <dbReference type="Pfam" id="PF00266"/>
    </source>
</evidence>
<dbReference type="PANTHER" id="PTHR21152:SF40">
    <property type="entry name" value="ALANINE--GLYOXYLATE AMINOTRANSFERASE"/>
    <property type="match status" value="1"/>
</dbReference>
<keyword evidence="3" id="KW-0663">Pyridoxal phosphate</keyword>
<evidence type="ECO:0000256" key="2">
    <source>
        <dbReference type="ARBA" id="ARBA00009236"/>
    </source>
</evidence>
<protein>
    <submittedName>
        <fullName evidence="5">Alanine--glyoxylate aminotransferase family protein</fullName>
    </submittedName>
</protein>
<evidence type="ECO:0000313" key="5">
    <source>
        <dbReference type="EMBL" id="MBD1397898.1"/>
    </source>
</evidence>
<dbReference type="Pfam" id="PF00266">
    <property type="entry name" value="Aminotran_5"/>
    <property type="match status" value="1"/>
</dbReference>
<evidence type="ECO:0000256" key="1">
    <source>
        <dbReference type="ARBA" id="ARBA00001933"/>
    </source>
</evidence>
<dbReference type="InterPro" id="IPR000192">
    <property type="entry name" value="Aminotrans_V_dom"/>
</dbReference>
<reference evidence="5 6" key="1">
    <citation type="submission" date="2020-09" db="EMBL/GenBank/DDBJ databases">
        <title>Genome sequencing and assembly of Pontibacter sp.</title>
        <authorList>
            <person name="Chhetri G."/>
        </authorList>
    </citation>
    <scope>NUCLEOTIDE SEQUENCE [LARGE SCALE GENOMIC DNA]</scope>
    <source>
        <strain evidence="5 6">JH31</strain>
    </source>
</reference>
<evidence type="ECO:0000256" key="3">
    <source>
        <dbReference type="ARBA" id="ARBA00022898"/>
    </source>
</evidence>
<dbReference type="Proteomes" id="UP000625551">
    <property type="component" value="Unassembled WGS sequence"/>
</dbReference>
<dbReference type="SUPFAM" id="SSF53383">
    <property type="entry name" value="PLP-dependent transferases"/>
    <property type="match status" value="1"/>
</dbReference>
<sequence length="355" mass="39687">MINLTTGPIALHQEVTEALSAPSISHRSPEFKQLHQEIVDTMCQHLNTKETFVLQGSGTLANEVMIWQIKLLGGQGIIMSNGEFGLRLTEQSERAKLNFVAHAIPWGEEYLLRDIELLLDSTNPDWILFTHCETSTGIENNLEAIAKIAHKRNCKVFVDCISSIGTKPIDLSHVAMATGSSGKGLCSLSGIALVFSNIKPLGNSEIPKYFDLQIYESNEGIPFTLSSNQLKALHVSIKKTMNVDCWKGKDTYAEKIYSALQPFGIIPFATKESRVFTIVQSEVNSEDLYLKLSQSGVLLSCQSRYLRERNWIQLTLLGLHEEHEIDFVIEALKEALHLTKNSEHLHLEECTHTIA</sequence>
<comment type="cofactor">
    <cofactor evidence="1">
        <name>pyridoxal 5'-phosphate</name>
        <dbReference type="ChEBI" id="CHEBI:597326"/>
    </cofactor>
</comment>
<keyword evidence="6" id="KW-1185">Reference proteome</keyword>
<gene>
    <name evidence="5" type="ORF">H9Q13_12040</name>
</gene>
<proteinExistence type="inferred from homology"/>
<name>A0ABR7XI22_9BACT</name>
<dbReference type="InterPro" id="IPR024169">
    <property type="entry name" value="SP_NH2Trfase/AEP_transaminase"/>
</dbReference>
<dbReference type="PIRSF" id="PIRSF000524">
    <property type="entry name" value="SPT"/>
    <property type="match status" value="1"/>
</dbReference>
<dbReference type="PANTHER" id="PTHR21152">
    <property type="entry name" value="AMINOTRANSFERASE CLASS V"/>
    <property type="match status" value="1"/>
</dbReference>
<dbReference type="RefSeq" id="WP_191184052.1">
    <property type="nucleotide sequence ID" value="NZ_JACXAJ010000005.1"/>
</dbReference>
<dbReference type="InterPro" id="IPR015421">
    <property type="entry name" value="PyrdxlP-dep_Trfase_major"/>
</dbReference>
<keyword evidence="5" id="KW-0032">Aminotransferase</keyword>
<dbReference type="Gene3D" id="3.90.1150.10">
    <property type="entry name" value="Aspartate Aminotransferase, domain 1"/>
    <property type="match status" value="1"/>
</dbReference>
<comment type="similarity">
    <text evidence="2">Belongs to the class-V pyridoxal-phosphate-dependent aminotransferase family.</text>
</comment>
<dbReference type="Gene3D" id="3.40.640.10">
    <property type="entry name" value="Type I PLP-dependent aspartate aminotransferase-like (Major domain)"/>
    <property type="match status" value="1"/>
</dbReference>